<feature type="transmembrane region" description="Helical" evidence="5">
    <location>
        <begin position="66"/>
        <end position="83"/>
    </location>
</feature>
<feature type="transmembrane region" description="Helical" evidence="5">
    <location>
        <begin position="89"/>
        <end position="117"/>
    </location>
</feature>
<evidence type="ECO:0000256" key="3">
    <source>
        <dbReference type="ARBA" id="ARBA00022989"/>
    </source>
</evidence>
<dbReference type="PANTHER" id="PTHR30566">
    <property type="entry name" value="YNAI-RELATED MECHANOSENSITIVE ION CHANNEL"/>
    <property type="match status" value="1"/>
</dbReference>
<evidence type="ECO:0000256" key="1">
    <source>
        <dbReference type="ARBA" id="ARBA00004370"/>
    </source>
</evidence>
<organism evidence="7 8">
    <name type="scientific">Clostridium cochlearium</name>
    <dbReference type="NCBI Taxonomy" id="1494"/>
    <lineage>
        <taxon>Bacteria</taxon>
        <taxon>Bacillati</taxon>
        <taxon>Bacillota</taxon>
        <taxon>Clostridia</taxon>
        <taxon>Eubacteriales</taxon>
        <taxon>Clostridiaceae</taxon>
        <taxon>Clostridium</taxon>
    </lineage>
</organism>
<dbReference type="EMBL" id="UAWC01000007">
    <property type="protein sequence ID" value="SQB34220.1"/>
    <property type="molecule type" value="Genomic_DNA"/>
</dbReference>
<reference evidence="7 8" key="1">
    <citation type="submission" date="2018-06" db="EMBL/GenBank/DDBJ databases">
        <authorList>
            <consortium name="Pathogen Informatics"/>
            <person name="Doyle S."/>
        </authorList>
    </citation>
    <scope>NUCLEOTIDE SEQUENCE [LARGE SCALE GENOMIC DNA]</scope>
    <source>
        <strain evidence="7 8">NCTC13028</strain>
    </source>
</reference>
<dbReference type="InterPro" id="IPR010920">
    <property type="entry name" value="LSM_dom_sf"/>
</dbReference>
<keyword evidence="2 5" id="KW-0812">Transmembrane</keyword>
<proteinExistence type="predicted"/>
<evidence type="ECO:0000313" key="7">
    <source>
        <dbReference type="EMBL" id="SQB34220.1"/>
    </source>
</evidence>
<dbReference type="Gene3D" id="3.30.70.100">
    <property type="match status" value="1"/>
</dbReference>
<evidence type="ECO:0000313" key="8">
    <source>
        <dbReference type="Proteomes" id="UP000250223"/>
    </source>
</evidence>
<evidence type="ECO:0000256" key="5">
    <source>
        <dbReference type="SAM" id="Phobius"/>
    </source>
</evidence>
<evidence type="ECO:0000256" key="4">
    <source>
        <dbReference type="ARBA" id="ARBA00023136"/>
    </source>
</evidence>
<dbReference type="InterPro" id="IPR006685">
    <property type="entry name" value="MscS_channel_2nd"/>
</dbReference>
<accession>A0A2X2Y6T3</accession>
<evidence type="ECO:0000256" key="2">
    <source>
        <dbReference type="ARBA" id="ARBA00022692"/>
    </source>
</evidence>
<gene>
    <name evidence="7" type="primary">mscS</name>
    <name evidence="7" type="ORF">NCTC13028_01114</name>
</gene>
<dbReference type="PANTHER" id="PTHR30566:SF5">
    <property type="entry name" value="MECHANOSENSITIVE ION CHANNEL PROTEIN 1, MITOCHONDRIAL-RELATED"/>
    <property type="match status" value="1"/>
</dbReference>
<feature type="transmembrane region" description="Helical" evidence="5">
    <location>
        <begin position="28"/>
        <end position="45"/>
    </location>
</feature>
<dbReference type="RefSeq" id="WP_111921410.1">
    <property type="nucleotide sequence ID" value="NZ_UAWC01000007.1"/>
</dbReference>
<dbReference type="InterPro" id="IPR023408">
    <property type="entry name" value="MscS_beta-dom_sf"/>
</dbReference>
<keyword evidence="4 5" id="KW-0472">Membrane</keyword>
<comment type="subcellular location">
    <subcellularLocation>
        <location evidence="1">Membrane</location>
    </subcellularLocation>
</comment>
<dbReference type="GO" id="GO:0016020">
    <property type="term" value="C:membrane"/>
    <property type="evidence" value="ECO:0007669"/>
    <property type="project" value="UniProtKB-SubCell"/>
</dbReference>
<keyword evidence="3 5" id="KW-1133">Transmembrane helix</keyword>
<dbReference type="AlphaFoldDB" id="A0A2X2Y6T3"/>
<dbReference type="GO" id="GO:0055085">
    <property type="term" value="P:transmembrane transport"/>
    <property type="evidence" value="ECO:0007669"/>
    <property type="project" value="InterPro"/>
</dbReference>
<sequence>MEGILLKLTSVFKSISLKFKYVGTVPKFIVSIMLLIVFYLIYRFIYKSIEKANLSSERTIKFKKQVSFINKVLFLVFLIPIWVYESKDILTFLGLFSAGMAFAFKDLVSNFLGWVIINSHKPFKVGDRIKIDDNIGDVVEIDWFYTTIIEVTKTNKIYGQSTGRFVYIPNIKLITTEVINETGDFPFTWNEIEINITLKSNWEKTKEIMNKVADSILGDIEGDVKESLNIASKKHPIYYQNLSHTIYTSIAEGKITLTLRFMCKIRNSRNTEHKIIEEILKQIGKEKDIELV</sequence>
<protein>
    <submittedName>
        <fullName evidence="7">Mechanosensitive ion channel protein</fullName>
    </submittedName>
</protein>
<dbReference type="Proteomes" id="UP000250223">
    <property type="component" value="Unassembled WGS sequence"/>
</dbReference>
<evidence type="ECO:0000259" key="6">
    <source>
        <dbReference type="Pfam" id="PF00924"/>
    </source>
</evidence>
<dbReference type="Gene3D" id="2.30.30.60">
    <property type="match status" value="1"/>
</dbReference>
<name>A0A2X2Y6T3_CLOCO</name>
<dbReference type="Gene3D" id="1.10.287.1260">
    <property type="match status" value="1"/>
</dbReference>
<dbReference type="SUPFAM" id="SSF50182">
    <property type="entry name" value="Sm-like ribonucleoproteins"/>
    <property type="match status" value="1"/>
</dbReference>
<dbReference type="Pfam" id="PF00924">
    <property type="entry name" value="MS_channel_2nd"/>
    <property type="match status" value="1"/>
</dbReference>
<feature type="domain" description="Mechanosensitive ion channel MscS" evidence="6">
    <location>
        <begin position="106"/>
        <end position="181"/>
    </location>
</feature>